<proteinExistence type="predicted"/>
<evidence type="ECO:0000259" key="2">
    <source>
        <dbReference type="Pfam" id="PF13026"/>
    </source>
</evidence>
<feature type="chain" id="PRO_5044317592" evidence="1">
    <location>
        <begin position="21"/>
        <end position="155"/>
    </location>
</feature>
<dbReference type="RefSeq" id="WP_168724194.1">
    <property type="nucleotide sequence ID" value="NZ_CP165727.1"/>
</dbReference>
<name>A0AB39YF10_9ACTN</name>
<dbReference type="Pfam" id="PF13026">
    <property type="entry name" value="DUF3887"/>
    <property type="match status" value="1"/>
</dbReference>
<dbReference type="AlphaFoldDB" id="A0AB39YF10"/>
<protein>
    <submittedName>
        <fullName evidence="3">DUF3887 domain-containing protein</fullName>
    </submittedName>
</protein>
<evidence type="ECO:0000313" key="3">
    <source>
        <dbReference type="EMBL" id="XDV68051.1"/>
    </source>
</evidence>
<feature type="signal peptide" evidence="1">
    <location>
        <begin position="1"/>
        <end position="20"/>
    </location>
</feature>
<dbReference type="Gene3D" id="3.10.450.590">
    <property type="match status" value="1"/>
</dbReference>
<accession>A0AB39YF10</accession>
<reference evidence="3" key="1">
    <citation type="submission" date="2024-08" db="EMBL/GenBank/DDBJ databases">
        <authorList>
            <person name="Yu S.T."/>
        </authorList>
    </citation>
    <scope>NUCLEOTIDE SEQUENCE</scope>
    <source>
        <strain evidence="3">R33</strain>
    </source>
</reference>
<organism evidence="3">
    <name type="scientific">Streptomyces sp. R33</name>
    <dbReference type="NCBI Taxonomy" id="3238629"/>
    <lineage>
        <taxon>Bacteria</taxon>
        <taxon>Bacillati</taxon>
        <taxon>Actinomycetota</taxon>
        <taxon>Actinomycetes</taxon>
        <taxon>Kitasatosporales</taxon>
        <taxon>Streptomycetaceae</taxon>
        <taxon>Streptomyces</taxon>
    </lineage>
</organism>
<feature type="domain" description="DUF3887" evidence="2">
    <location>
        <begin position="50"/>
        <end position="139"/>
    </location>
</feature>
<keyword evidence="1" id="KW-0732">Signal</keyword>
<gene>
    <name evidence="3" type="ORF">AB5J51_36540</name>
</gene>
<evidence type="ECO:0000256" key="1">
    <source>
        <dbReference type="SAM" id="SignalP"/>
    </source>
</evidence>
<dbReference type="EMBL" id="CP165727">
    <property type="protein sequence ID" value="XDV68051.1"/>
    <property type="molecule type" value="Genomic_DNA"/>
</dbReference>
<sequence>MATATLAACVLLPASGSASAAMQTWAATATVAGPTAAASPAARTPYDRTATQMLDDIVSGNAAAATARFDPALRKVLTTDALAGAWKTYQDTFGRYRSHGDPKDVTVGEYTVVGVPLRMEHEPGEFRVSFHKDGSVAGLWLLEPGVPISPTIRQS</sequence>
<dbReference type="InterPro" id="IPR024981">
    <property type="entry name" value="DUF3887"/>
</dbReference>